<reference evidence="5" key="1">
    <citation type="submission" date="2018-07" db="EMBL/GenBank/DDBJ databases">
        <authorList>
            <person name="Quirk P.G."/>
            <person name="Krulwich T.A."/>
        </authorList>
    </citation>
    <scope>NUCLEOTIDE SEQUENCE</scope>
</reference>
<keyword evidence="3" id="KW-0687">Ribonucleoprotein</keyword>
<comment type="similarity">
    <text evidence="1">Belongs to the bacterial ribosomal protein bL32 family.</text>
</comment>
<keyword evidence="5" id="KW-0150">Chloroplast</keyword>
<evidence type="ECO:0000313" key="5">
    <source>
        <dbReference type="EMBL" id="AYC64568.1"/>
    </source>
</evidence>
<evidence type="ECO:0000256" key="3">
    <source>
        <dbReference type="ARBA" id="ARBA00023274"/>
    </source>
</evidence>
<keyword evidence="5" id="KW-0934">Plastid</keyword>
<accession>A0A386AYP9</accession>
<dbReference type="GO" id="GO:0006412">
    <property type="term" value="P:translation"/>
    <property type="evidence" value="ECO:0007669"/>
    <property type="project" value="InterPro"/>
</dbReference>
<dbReference type="EMBL" id="MH591098">
    <property type="protein sequence ID" value="AYC64568.1"/>
    <property type="molecule type" value="Genomic_DNA"/>
</dbReference>
<dbReference type="GO" id="GO:0003735">
    <property type="term" value="F:structural constituent of ribosome"/>
    <property type="evidence" value="ECO:0007669"/>
    <property type="project" value="InterPro"/>
</dbReference>
<feature type="region of interest" description="Disordered" evidence="4">
    <location>
        <begin position="1"/>
        <end position="26"/>
    </location>
</feature>
<protein>
    <submittedName>
        <fullName evidence="5">Ribosomal protein L32</fullName>
    </submittedName>
</protein>
<organism evidence="5">
    <name type="scientific">Pseudoderbesia arbuscula</name>
    <dbReference type="NCBI Taxonomy" id="2320809"/>
    <lineage>
        <taxon>Eukaryota</taxon>
        <taxon>Viridiplantae</taxon>
        <taxon>Chlorophyta</taxon>
        <taxon>core chlorophytes</taxon>
        <taxon>Ulvophyceae</taxon>
        <taxon>TCBD clade</taxon>
        <taxon>Bryopsidales</taxon>
        <taxon>Bryopsidineae</taxon>
        <taxon>Bryopsidaceae</taxon>
        <taxon>Pseudoderbesia</taxon>
    </lineage>
</organism>
<dbReference type="InterPro" id="IPR011332">
    <property type="entry name" value="Ribosomal_zn-bd"/>
</dbReference>
<name>A0A386AYP9_9CHLO</name>
<gene>
    <name evidence="5" type="primary">rpl32</name>
</gene>
<evidence type="ECO:0000256" key="1">
    <source>
        <dbReference type="ARBA" id="ARBA00008560"/>
    </source>
</evidence>
<dbReference type="InterPro" id="IPR002677">
    <property type="entry name" value="Ribosomal_bL32"/>
</dbReference>
<proteinExistence type="inferred from homology"/>
<geneLocation type="chloroplast" evidence="5"/>
<dbReference type="SUPFAM" id="SSF57829">
    <property type="entry name" value="Zn-binding ribosomal proteins"/>
    <property type="match status" value="1"/>
</dbReference>
<dbReference type="Pfam" id="PF01783">
    <property type="entry name" value="Ribosomal_L32p"/>
    <property type="match status" value="1"/>
</dbReference>
<dbReference type="AlphaFoldDB" id="A0A386AYP9"/>
<evidence type="ECO:0000256" key="2">
    <source>
        <dbReference type="ARBA" id="ARBA00022980"/>
    </source>
</evidence>
<dbReference type="GO" id="GO:0015934">
    <property type="term" value="C:large ribosomal subunit"/>
    <property type="evidence" value="ECO:0007669"/>
    <property type="project" value="InterPro"/>
</dbReference>
<reference evidence="5" key="2">
    <citation type="journal article" date="2019" name="Mol. Phylogenet. Evol.">
        <title>Reassessment of the classification of bryopsidales (chlorophyta) based on chloroplast phylogenomic analyses.</title>
        <authorList>
            <person name="Cremen M.C."/>
            <person name="Leliaert F."/>
            <person name="West J."/>
            <person name="Lam D.W."/>
            <person name="Shimada S."/>
            <person name="Lopez-Bautista J.M."/>
            <person name="Verbruggen H."/>
        </authorList>
    </citation>
    <scope>NUCLEOTIDE SEQUENCE</scope>
</reference>
<keyword evidence="2 5" id="KW-0689">Ribosomal protein</keyword>
<sequence length="42" mass="4913">MAVPKKKKSKTKKNLRKQNWKNKASQWRKKALAFGINILSSK</sequence>
<evidence type="ECO:0000256" key="4">
    <source>
        <dbReference type="SAM" id="MobiDB-lite"/>
    </source>
</evidence>